<feature type="transmembrane region" description="Helical" evidence="7">
    <location>
        <begin position="279"/>
        <end position="299"/>
    </location>
</feature>
<dbReference type="AlphaFoldDB" id="D1VTB7"/>
<keyword evidence="6 7" id="KW-0472">Membrane</keyword>
<dbReference type="InterPro" id="IPR036640">
    <property type="entry name" value="ABC1_TM_sf"/>
</dbReference>
<dbReference type="InterPro" id="IPR003593">
    <property type="entry name" value="AAA+_ATPase"/>
</dbReference>
<dbReference type="InterPro" id="IPR003439">
    <property type="entry name" value="ABC_transporter-like_ATP-bd"/>
</dbReference>
<dbReference type="Gene3D" id="3.40.50.300">
    <property type="entry name" value="P-loop containing nucleotide triphosphate hydrolases"/>
    <property type="match status" value="1"/>
</dbReference>
<keyword evidence="3" id="KW-0547">Nucleotide-binding</keyword>
<evidence type="ECO:0000256" key="4">
    <source>
        <dbReference type="ARBA" id="ARBA00022840"/>
    </source>
</evidence>
<organism evidence="10 11">
    <name type="scientific">Peptoniphilus lacrimalis 315-B</name>
    <dbReference type="NCBI Taxonomy" id="596330"/>
    <lineage>
        <taxon>Bacteria</taxon>
        <taxon>Bacillati</taxon>
        <taxon>Bacillota</taxon>
        <taxon>Tissierellia</taxon>
        <taxon>Tissierellales</taxon>
        <taxon>Peptoniphilaceae</taxon>
        <taxon>Peptoniphilus</taxon>
    </lineage>
</organism>
<evidence type="ECO:0000259" key="9">
    <source>
        <dbReference type="PROSITE" id="PS50929"/>
    </source>
</evidence>
<keyword evidence="2 7" id="KW-0812">Transmembrane</keyword>
<keyword evidence="4 10" id="KW-0067">ATP-binding</keyword>
<dbReference type="eggNOG" id="COG1132">
    <property type="taxonomic scope" value="Bacteria"/>
</dbReference>
<comment type="subcellular location">
    <subcellularLocation>
        <location evidence="1">Cell membrane</location>
        <topology evidence="1">Multi-pass membrane protein</topology>
    </subcellularLocation>
</comment>
<evidence type="ECO:0000256" key="1">
    <source>
        <dbReference type="ARBA" id="ARBA00004651"/>
    </source>
</evidence>
<dbReference type="InterPro" id="IPR027417">
    <property type="entry name" value="P-loop_NTPase"/>
</dbReference>
<dbReference type="Pfam" id="PF00005">
    <property type="entry name" value="ABC_tran"/>
    <property type="match status" value="1"/>
</dbReference>
<reference evidence="10 11" key="1">
    <citation type="submission" date="2009-12" db="EMBL/GenBank/DDBJ databases">
        <title>Genome Sequence of Peptoniphilus lacrimalis 315-B.</title>
        <authorList>
            <person name="Durkin A.S."/>
            <person name="Madupu R."/>
            <person name="Torralba M."/>
            <person name="Methe B."/>
            <person name="Sutton G."/>
            <person name="Strausberg R.L."/>
            <person name="Nelson K.E."/>
        </authorList>
    </citation>
    <scope>NUCLEOTIDE SEQUENCE [LARGE SCALE GENOMIC DNA]</scope>
    <source>
        <strain evidence="10 11">315-B</strain>
    </source>
</reference>
<dbReference type="GO" id="GO:0015421">
    <property type="term" value="F:ABC-type oligopeptide transporter activity"/>
    <property type="evidence" value="ECO:0007669"/>
    <property type="project" value="TreeGrafter"/>
</dbReference>
<dbReference type="EMBL" id="ADDO01000035">
    <property type="protein sequence ID" value="EFA90194.1"/>
    <property type="molecule type" value="Genomic_DNA"/>
</dbReference>
<dbReference type="PANTHER" id="PTHR43394:SF1">
    <property type="entry name" value="ATP-BINDING CASSETTE SUB-FAMILY B MEMBER 10, MITOCHONDRIAL"/>
    <property type="match status" value="1"/>
</dbReference>
<dbReference type="Proteomes" id="UP000005711">
    <property type="component" value="Unassembled WGS sequence"/>
</dbReference>
<evidence type="ECO:0000313" key="11">
    <source>
        <dbReference type="Proteomes" id="UP000005711"/>
    </source>
</evidence>
<dbReference type="InterPro" id="IPR039421">
    <property type="entry name" value="Type_1_exporter"/>
</dbReference>
<evidence type="ECO:0000256" key="3">
    <source>
        <dbReference type="ARBA" id="ARBA00022741"/>
    </source>
</evidence>
<proteinExistence type="predicted"/>
<protein>
    <submittedName>
        <fullName evidence="10">ABC transporter, ATP-binding protein</fullName>
    </submittedName>
</protein>
<evidence type="ECO:0000313" key="10">
    <source>
        <dbReference type="EMBL" id="EFA90194.1"/>
    </source>
</evidence>
<feature type="transmembrane region" description="Helical" evidence="7">
    <location>
        <begin position="163"/>
        <end position="183"/>
    </location>
</feature>
<dbReference type="GO" id="GO:0005886">
    <property type="term" value="C:plasma membrane"/>
    <property type="evidence" value="ECO:0007669"/>
    <property type="project" value="UniProtKB-SubCell"/>
</dbReference>
<dbReference type="SUPFAM" id="SSF52540">
    <property type="entry name" value="P-loop containing nucleoside triphosphate hydrolases"/>
    <property type="match status" value="1"/>
</dbReference>
<feature type="transmembrane region" description="Helical" evidence="7">
    <location>
        <begin position="21"/>
        <end position="39"/>
    </location>
</feature>
<evidence type="ECO:0000256" key="2">
    <source>
        <dbReference type="ARBA" id="ARBA00022692"/>
    </source>
</evidence>
<dbReference type="InterPro" id="IPR011527">
    <property type="entry name" value="ABC1_TM_dom"/>
</dbReference>
<feature type="transmembrane region" description="Helical" evidence="7">
    <location>
        <begin position="246"/>
        <end position="267"/>
    </location>
</feature>
<dbReference type="RefSeq" id="WP_004824645.1">
    <property type="nucleotide sequence ID" value="NZ_ADDO01000035.1"/>
</dbReference>
<dbReference type="Pfam" id="PF00664">
    <property type="entry name" value="ABC_membrane"/>
    <property type="match status" value="1"/>
</dbReference>
<dbReference type="GO" id="GO:0016887">
    <property type="term" value="F:ATP hydrolysis activity"/>
    <property type="evidence" value="ECO:0007669"/>
    <property type="project" value="InterPro"/>
</dbReference>
<keyword evidence="11" id="KW-1185">Reference proteome</keyword>
<feature type="transmembrane region" description="Helical" evidence="7">
    <location>
        <begin position="134"/>
        <end position="157"/>
    </location>
</feature>
<evidence type="ECO:0000256" key="6">
    <source>
        <dbReference type="ARBA" id="ARBA00023136"/>
    </source>
</evidence>
<dbReference type="GO" id="GO:0005524">
    <property type="term" value="F:ATP binding"/>
    <property type="evidence" value="ECO:0007669"/>
    <property type="project" value="UniProtKB-KW"/>
</dbReference>
<evidence type="ECO:0000259" key="8">
    <source>
        <dbReference type="PROSITE" id="PS50893"/>
    </source>
</evidence>
<accession>D1VTB7</accession>
<name>D1VTB7_9FIRM</name>
<comment type="caution">
    <text evidence="10">The sequence shown here is derived from an EMBL/GenBank/DDBJ whole genome shotgun (WGS) entry which is preliminary data.</text>
</comment>
<dbReference type="SMART" id="SM00382">
    <property type="entry name" value="AAA"/>
    <property type="match status" value="1"/>
</dbReference>
<dbReference type="PROSITE" id="PS50893">
    <property type="entry name" value="ABC_TRANSPORTER_2"/>
    <property type="match status" value="1"/>
</dbReference>
<dbReference type="PANTHER" id="PTHR43394">
    <property type="entry name" value="ATP-DEPENDENT PERMEASE MDL1, MITOCHONDRIAL"/>
    <property type="match status" value="1"/>
</dbReference>
<dbReference type="PROSITE" id="PS50929">
    <property type="entry name" value="ABC_TM1F"/>
    <property type="match status" value="1"/>
</dbReference>
<evidence type="ECO:0000256" key="5">
    <source>
        <dbReference type="ARBA" id="ARBA00022989"/>
    </source>
</evidence>
<sequence>MNKILEYKNLIGKLLKLVDPLKIQMLFAILFGSLGHIFASLLPSLGIYYLANIILKKQVNFNLVIISLLVLAILRALLKYSEQLLNHYIAFKTLAVIRDKVFKKLRAIGPQKIQGKDKGKLISILTSDIELLEVFYAHTISPVSIAFIHTLVFFIILWKFSPIYSLILLIFHIILGLIIPIITEKLAGTIGKKQRENYSVLNSLILESFKGIKEIVNFLQFENRYQEIKIAGRKLRRTEKILNEKSAFNFILSGSIIIFGNLIFILTSYSLYRDAKVDFIGFVFPISIFISSFGPTSALSNLANNLILTLACGNRVINLLEEEPQIEYIKNGENLIYEELSLKDVNFSYDSNKLIENFNLKAEKNQIIGLEGKSGCGKSTIMKLIMRFYPINKGTISINNININKINTKNLRDNISYLSQDVHLFKATIRDNLKIAKKDATDDELISACKKANIYDFIESLENGFDTEIFKDKFEISTGQAQRLGLARIFLRNSNLYILDEPTANIDALNEGIILKSLYDQRKDKTIIISSHRGSSLRIADTIIEVKRQTQS</sequence>
<evidence type="ECO:0000256" key="7">
    <source>
        <dbReference type="SAM" id="Phobius"/>
    </source>
</evidence>
<dbReference type="SUPFAM" id="SSF90123">
    <property type="entry name" value="ABC transporter transmembrane region"/>
    <property type="match status" value="1"/>
</dbReference>
<gene>
    <name evidence="10" type="ORF">HMPREF0628_0378</name>
</gene>
<feature type="domain" description="ABC transporter" evidence="8">
    <location>
        <begin position="340"/>
        <end position="552"/>
    </location>
</feature>
<keyword evidence="5 7" id="KW-1133">Transmembrane helix</keyword>
<feature type="transmembrane region" description="Helical" evidence="7">
    <location>
        <begin position="59"/>
        <end position="78"/>
    </location>
</feature>
<feature type="domain" description="ABC transmembrane type-1" evidence="9">
    <location>
        <begin position="27"/>
        <end position="308"/>
    </location>
</feature>
<dbReference type="Gene3D" id="1.20.1560.10">
    <property type="entry name" value="ABC transporter type 1, transmembrane domain"/>
    <property type="match status" value="1"/>
</dbReference>